<dbReference type="InterPro" id="IPR036465">
    <property type="entry name" value="vWFA_dom_sf"/>
</dbReference>
<feature type="domain" description="Fibronectin type-III" evidence="5">
    <location>
        <begin position="2312"/>
        <end position="2401"/>
    </location>
</feature>
<feature type="domain" description="Fibronectin type-III" evidence="5">
    <location>
        <begin position="2580"/>
        <end position="2670"/>
    </location>
</feature>
<feature type="domain" description="Fibronectin type-III" evidence="5">
    <location>
        <begin position="3920"/>
        <end position="4008"/>
    </location>
</feature>
<dbReference type="Pfam" id="PF00041">
    <property type="entry name" value="fn3"/>
    <property type="match status" value="29"/>
</dbReference>
<evidence type="ECO:0000259" key="5">
    <source>
        <dbReference type="PROSITE" id="PS50853"/>
    </source>
</evidence>
<keyword evidence="3" id="KW-0732">Signal</keyword>
<feature type="domain" description="Fibronectin type-III" evidence="5">
    <location>
        <begin position="2850"/>
        <end position="2938"/>
    </location>
</feature>
<feature type="domain" description="Fibronectin type-III" evidence="5">
    <location>
        <begin position="2223"/>
        <end position="2311"/>
    </location>
</feature>
<feature type="domain" description="Fibronectin type-III" evidence="5">
    <location>
        <begin position="5638"/>
        <end position="5725"/>
    </location>
</feature>
<feature type="domain" description="Fibronectin type-III" evidence="5">
    <location>
        <begin position="4726"/>
        <end position="4815"/>
    </location>
</feature>
<feature type="domain" description="Fibronectin type-III" evidence="5">
    <location>
        <begin position="590"/>
        <end position="682"/>
    </location>
</feature>
<feature type="domain" description="Fibronectin type-III" evidence="5">
    <location>
        <begin position="3387"/>
        <end position="3475"/>
    </location>
</feature>
<dbReference type="SUPFAM" id="SSF53300">
    <property type="entry name" value="vWA-like"/>
    <property type="match status" value="1"/>
</dbReference>
<evidence type="ECO:0008006" key="8">
    <source>
        <dbReference type="Google" id="ProtNLM"/>
    </source>
</evidence>
<comment type="caution">
    <text evidence="6">The sequence shown here is derived from an EMBL/GenBank/DDBJ whole genome shotgun (WGS) entry which is preliminary data.</text>
</comment>
<accession>A0ABP0EWG6</accession>
<feature type="domain" description="Fibronectin type-III" evidence="5">
    <location>
        <begin position="4367"/>
        <end position="4456"/>
    </location>
</feature>
<feature type="domain" description="Fibronectin type-III" evidence="5">
    <location>
        <begin position="5166"/>
        <end position="5253"/>
    </location>
</feature>
<feature type="domain" description="Fibronectin type-III" evidence="5">
    <location>
        <begin position="1765"/>
        <end position="1850"/>
    </location>
</feature>
<feature type="domain" description="Fibronectin type-III" evidence="5">
    <location>
        <begin position="1951"/>
        <end position="2040"/>
    </location>
</feature>
<feature type="domain" description="Fibronectin type-III" evidence="5">
    <location>
        <begin position="776"/>
        <end position="868"/>
    </location>
</feature>
<feature type="domain" description="Fibronectin type-III" evidence="5">
    <location>
        <begin position="5080"/>
        <end position="5165"/>
    </location>
</feature>
<feature type="domain" description="Fibronectin type-III" evidence="5">
    <location>
        <begin position="3297"/>
        <end position="3386"/>
    </location>
</feature>
<feature type="domain" description="Fibronectin type-III" evidence="5">
    <location>
        <begin position="5354"/>
        <end position="5446"/>
    </location>
</feature>
<dbReference type="InterPro" id="IPR003961">
    <property type="entry name" value="FN3_dom"/>
</dbReference>
<feature type="domain" description="VWFA" evidence="4">
    <location>
        <begin position="49"/>
        <end position="222"/>
    </location>
</feature>
<proteinExistence type="predicted"/>
<dbReference type="Proteomes" id="UP001642483">
    <property type="component" value="Unassembled WGS sequence"/>
</dbReference>
<feature type="domain" description="Fibronectin type-III" evidence="5">
    <location>
        <begin position="5729"/>
        <end position="5816"/>
    </location>
</feature>
<feature type="domain" description="Fibronectin type-III" evidence="5">
    <location>
        <begin position="4993"/>
        <end position="5079"/>
    </location>
</feature>
<dbReference type="SUPFAM" id="SSF49265">
    <property type="entry name" value="Fibronectin type III"/>
    <property type="match status" value="34"/>
</dbReference>
<feature type="domain" description="Fibronectin type-III" evidence="5">
    <location>
        <begin position="4546"/>
        <end position="4636"/>
    </location>
</feature>
<evidence type="ECO:0000259" key="4">
    <source>
        <dbReference type="PROSITE" id="PS50234"/>
    </source>
</evidence>
<feature type="domain" description="Fibronectin type-III" evidence="5">
    <location>
        <begin position="4816"/>
        <end position="4905"/>
    </location>
</feature>
<comment type="subcellular location">
    <subcellularLocation>
        <location evidence="1">Secreted</location>
        <location evidence="1">Extracellular space</location>
    </subcellularLocation>
</comment>
<feature type="domain" description="Fibronectin type-III" evidence="5">
    <location>
        <begin position="2490"/>
        <end position="2579"/>
    </location>
</feature>
<feature type="domain" description="Fibronectin type-III" evidence="5">
    <location>
        <begin position="4906"/>
        <end position="4992"/>
    </location>
</feature>
<feature type="domain" description="Fibronectin type-III" evidence="5">
    <location>
        <begin position="1497"/>
        <end position="1583"/>
    </location>
</feature>
<feature type="domain" description="Fibronectin type-III" evidence="5">
    <location>
        <begin position="5254"/>
        <end position="5349"/>
    </location>
</feature>
<dbReference type="InterPro" id="IPR002035">
    <property type="entry name" value="VWF_A"/>
</dbReference>
<feature type="domain" description="Fibronectin type-III" evidence="5">
    <location>
        <begin position="4188"/>
        <end position="4277"/>
    </location>
</feature>
<evidence type="ECO:0000256" key="3">
    <source>
        <dbReference type="SAM" id="SignalP"/>
    </source>
</evidence>
<feature type="domain" description="Fibronectin type-III" evidence="5">
    <location>
        <begin position="4278"/>
        <end position="4366"/>
    </location>
</feature>
<feature type="domain" description="Fibronectin type-III" evidence="5">
    <location>
        <begin position="2760"/>
        <end position="2849"/>
    </location>
</feature>
<feature type="domain" description="Fibronectin type-III" evidence="5">
    <location>
        <begin position="4457"/>
        <end position="4545"/>
    </location>
</feature>
<dbReference type="InterPro" id="IPR013783">
    <property type="entry name" value="Ig-like_fold"/>
</dbReference>
<feature type="domain" description="Fibronectin type-III" evidence="5">
    <location>
        <begin position="2041"/>
        <end position="2134"/>
    </location>
</feature>
<dbReference type="InterPro" id="IPR050991">
    <property type="entry name" value="ECM_Regulatory_Proteins"/>
</dbReference>
<feature type="domain" description="Fibronectin type-III" evidence="5">
    <location>
        <begin position="412"/>
        <end position="499"/>
    </location>
</feature>
<feature type="chain" id="PRO_5046341071" description="Protein-tyrosine-phosphatase" evidence="3">
    <location>
        <begin position="23"/>
        <end position="6305"/>
    </location>
</feature>
<feature type="domain" description="Fibronectin type-III" evidence="5">
    <location>
        <begin position="229"/>
        <end position="322"/>
    </location>
</feature>
<dbReference type="SMART" id="SM00060">
    <property type="entry name" value="FN3"/>
    <property type="match status" value="65"/>
</dbReference>
<dbReference type="InterPro" id="IPR036116">
    <property type="entry name" value="FN3_sf"/>
</dbReference>
<dbReference type="PANTHER" id="PTHR46708:SF2">
    <property type="entry name" value="FIBRONECTIN TYPE-III DOMAIN-CONTAINING PROTEIN"/>
    <property type="match status" value="1"/>
</dbReference>
<dbReference type="SMART" id="SM00327">
    <property type="entry name" value="VWA"/>
    <property type="match status" value="1"/>
</dbReference>
<keyword evidence="2" id="KW-0677">Repeat</keyword>
<dbReference type="CDD" id="cd00063">
    <property type="entry name" value="FN3"/>
    <property type="match status" value="37"/>
</dbReference>
<feature type="domain" description="Fibronectin type-III" evidence="5">
    <location>
        <begin position="3566"/>
        <end position="3654"/>
    </location>
</feature>
<dbReference type="PROSITE" id="PS50853">
    <property type="entry name" value="FN3"/>
    <property type="match status" value="50"/>
</dbReference>
<feature type="domain" description="Fibronectin type-III" evidence="5">
    <location>
        <begin position="4009"/>
        <end position="4098"/>
    </location>
</feature>
<feature type="domain" description="Fibronectin type-III" evidence="5">
    <location>
        <begin position="2671"/>
        <end position="2759"/>
    </location>
</feature>
<keyword evidence="7" id="KW-1185">Reference proteome</keyword>
<dbReference type="Pfam" id="PF00092">
    <property type="entry name" value="VWA"/>
    <property type="match status" value="1"/>
</dbReference>
<organism evidence="6 7">
    <name type="scientific">Clavelina lepadiformis</name>
    <name type="common">Light-bulb sea squirt</name>
    <name type="synonym">Ascidia lepadiformis</name>
    <dbReference type="NCBI Taxonomy" id="159417"/>
    <lineage>
        <taxon>Eukaryota</taxon>
        <taxon>Metazoa</taxon>
        <taxon>Chordata</taxon>
        <taxon>Tunicata</taxon>
        <taxon>Ascidiacea</taxon>
        <taxon>Aplousobranchia</taxon>
        <taxon>Clavelinidae</taxon>
        <taxon>Clavelina</taxon>
    </lineage>
</organism>
<dbReference type="PANTHER" id="PTHR46708">
    <property type="entry name" value="TENASCIN"/>
    <property type="match status" value="1"/>
</dbReference>
<protein>
    <recommendedName>
        <fullName evidence="8">Protein-tyrosine-phosphatase</fullName>
    </recommendedName>
</protein>
<sequence>MKFFVIIKACCLVLSLAALARGQDFDNDNDLILSRSKRNARDCVRSSFDIYFLVEVSRFVGGASLREMKAYLTGIVDKLKIDSTRNIISLTSFGGSIENLGTLNDLQNRRSALGAIASLAVNYRGRILPQKAIEYLSNNLFTPEHGRRADKEAVCVIVLASSFGRNVTSLGEELRQHCRAILVGFGRANRLEMLQIASEPSSRYTIFSRRYQDLTRRIDPTLSVMCKPPLGAPVLEVFDVQTTSVGIRWTRQEFARRYFAAVRTLGGRRTLQQHLNIPLRQNQVFFTNLRQATTYTVEVWARDDIGQLSPRSRVLITTALASPEITLDNSTITNSSVHISWSSDTQVISSYYVTLTSLNNASDVTGFRSFATNVTITGLSSGTRYRVTVSTLSFALRSEESDPVTFTTVPDPPVLVITLVKPTTIGVTWEKVQGAKSYTLIIRDAEADTEQVISNILDERYRVHSLKSSQRYEFVAYTVGEKGLVSRHSSRVSALTAPTNPDDVIPVALTTTSVSVRWGIQNAAVAYRVTVRSRQDPTYRVESDVIDTEFSTSRLKAGTWYRFIIYSIGRNDAIDLNVVYPLIVQTVPIAPSNVTTGATTESSIEVIWSAVTGAKVYHVLTERISGGNLTGAIMRTSNSSLTSAVVNGLISAELYEFRVIAEGEQGRESEASVSVQDSTYAAAPTLPRTTYVNMTLIEIEFDPVEGASSYIVETGTLAGPEVELEAFDPFVEVSITSNVVITRLFSGVWYNVTIKSKNRFGKVNPNSSPMLMEQTVPAPPFAGYFWRVTTTSLTYRWTAVKGAISYVVYVKSEDPDKPYLKEFYTNSTIFELKDLEPGIEYEFKVQSLGHGDRRSSVGKATTQQTVPGMVTNLRSNVVNISVVELEWDPVKGAGSYQIVAVSREEGYNIIFNTTFGERFRAYGLRPGTWYNFTVYSRDAAQRVSNMGSNTLYIQTVPHPPANLKLREATSSSYKVVWVERWGAIGYLIRAWTTDKDAKTKEITIRVNQTTSGVVYGLDPGTRYSFEVRSIGFQEQVSYRSELVSDNTLPETTNQPVIEKVTSSRITAAWDSMKGATMYIAEVMQDAPSNVTAWEVKTPSNGVELNDLLPGTWYNLSVYSVGTRDRTNENNSVVVRTQTVPLAPMNLEFGDISNTTIEVRWNNVVGAIAYKVHVRNEDTEDALEPLEVVGLSTTITGLEPGTPYTVQLSSIGEQLRRSSRRTLPMQEETNPDTPNAPTISEVTAHSLKLQWDEVKGARSYAVSINSQEIGIQEIAVEENELNVGDLESGTEYVFSIFTIGKLNRRNPQGSSNSSVYTAPSRPVKIATHNVLTTSLELSWSIVKGAISYTVFVAEFSDGPVFQSIPSTGSLVLLEDLEPGQEYAFDIRAVGREGLESEAHPEFKDATRPDTPFSPLVVAATTSSITYDWPDAAGALSYRVFTEDENGERNEHIAHESAFVYTDLKAGTRHSVRLQSVGPRDRMSIELSDIVMQQTVTDPPDSLVVTSVDTRSIELIWEPATGASAYFLTVTSDELDEVNFRITLTSFKVTGLEAGTFHTFALQSIGDEDVLSTQATSVGETTLPEHPSNIEVTSVRSSRVDLEWENIKGAESYKVLIQSEHHTPNFHNSTSTSSIAINGLLAGYWYNFTVFSIGVNGRRSLIGSPVIIIQTVPTPPGSLRVNSITNESVSLSWEEQRGASSYRFSIEPISDSPDSLVTLIVTESLDLTFENLLPGTEYRIGGQTLGEQENRNSSISILNEITLPNRPTSPTLVAVTSTTLTLTWDIPEGALSFEALVNGEIDSSAEKIEVNRFMHHDLQPGTFYSYEVYSLGKGDKRSFEASPSLDIQTAPSVPKIFSVVEETTDTITLSWNEVYGRSYFEVKLDTELDPSYVITLPFYEEGLYGVTETFDTRIVYSSLIPGISYTFALRTVGMQAQYADDVISVNSSTYPEPPVYVRLSERSTTSITIEYQPDEWLGHTYVIVVESDVLDQPLTLTSSIFNLTVNDLIEGAYYLFKVYSVGAGDKRSLESTKDLLIQTIPATPSNLRIMNFTTKSFRVGWDEVFGALSYNLTIVQVPNTDIRTVANFGDSRVTDTIFEAGPLHPGTVYNITLNSLGQDDIQSVESLAQAATVPSPVSMIVIENVRAREIQISWNDPHGYESYNLIAKDMDNNTIFSHATDLQSAVVNDLMPGRWYQFNVVSIGAMSKENSDEKVFARAQTVPVPPSRINISDVTTESFLLTWNNVYGAASYVIAVKSAINSDSTVTLATNVTTLIVTNLSPGVQYSVTLKSVGEKGQISEERVLIQETTLPTTASDFESVIITTNSVNLRWQPVRGAMSYQIIYRARGTDGAPGALMTSQTEISVPGLQPGTWYEFAVFTIGIKDRRNEASSDKLSVQTDPIPPTGLSRALVTTSEITLLWEPSTGAARYLVEFSSHESDKISVFETTETFVKISGLNPGTWFSFLVKAIGEMDGVSEPSPEVNYMTVPATPEPPTVTDITTTEISLAWTKVKGAESYRLVVSELTTRTEVGSLQVDEPFATVTDLEPGTVYTFSLFSIGQNNLFNADSSEPITQQTVLKAPSNIHVDDVTFTSLSLSWNNVNGAAFYIIEIGSDDSDTIIIDPTVSTPETSYTFADLLSGTEYYFTIKSASSSNITSADSAPIRETTVPGIPTELRAVDITIDSISLTWQPVKGAVNYRISLKNVNDDEIIQYTSALASIVIRSLRPGTWYEISIFSSGIKDRENPEGSRLLRRQTVPSPPGDIEVVNSDTNSIILEWKAVYGADKYEVTVTSSDDAAILPSTVTTNKTLASFTSLSSGTIYEISITAIGEEGQRSEAGQAVSLTLLPATPTDLIASEVLTTSVGINWKRIKGAASYRIISRNLATNNATTIESEEASIRLTSLTPGTWYEIIVNSVSQDGKINPEGSEPLRKQTIPLPPADVTLSEISTSSFTVTWQPVIGASRYVVNITSDDIDVVTFQTKTTNEVKISVDGLLSGTIYDVKIIAIGEEEQYSGPSNAIRQQTLPARPTDVTVDEVSTTFVVAYWSDIKGTKGYRITSRDLATNDTTTIESEEASIRLNSLTPGTWYEIIVNSVSQDGKVNPEGSEPFRIQTVPETTQEINISERQTTSFVVTWQPVIGASRYVVIITSNDVDVTELQTIESTQPTNVIKNLSHGTTYNVTVTTVGEASQSSIPSDIITVTTLPARPTNVTPTEVTPSSIVVEWPKLKGAYSYVVTTRNIATNDTTTIESEETSIRLTFLKPGTWYEIIVNSVSQDGKINPEGSEPLRKQTVPDAPRNLNIIERETTSFSLTWQPVTGARRYVVVTTSDDTTVTEAETITTTTPSTTVTGLLPGTDYDVIVIAVGEEEQRSNPRDIILVTTLPARPNDKTATEITTNSISISWREIKGASSYLITVRNIVTNETTTTESEESSARLTSLTPGTWYEIIVNSVSQDGKINPEGSEPLRKQTVPLPPAEISISEITTSSFTVTWQPAIGAIRYSVHVRSEDNDITSPLPFGTMDQTITVEGLSPGILYNVTVIAVGEEGQSSIPSDSITVVTLASRPTDVTAFELGTTYLSITWTEGKGAVSYQITSRNLATNDTTTIESDEASVRLTSLTPGTWYEIIVNSVSQNGKINPEESEPLRKQTVPEAPERVTIYDVTTSSLTVAWQPKIGARKYEVRMMSNDDDDITSTGEESVSVEGLSPGTSYNVTVIAVGEEQQSSRPSYAVVVVTLASTPEEIFAYNVSTTSIVLTWQDAPGAVSYQMTSRNLATNDTTTIKSEEASIRLTFLTPGTWYEIIVNSVSQDGKINPEGSEPFRKQTVPNEPENIVISEISTSSFFMTWHPVIGARRYIVTITSDELDVDMPLIFTTEEEFLSVDSLSEGKSYDIMMRSVGEEGQNSGLSEIINVVTLASKPADVTVIEASTTSISLLWREAQGAVKYLITVKNLATESTFTSENEEASARLTFLTPGTWYEIIVNSVSQDGKINPEGSEPLRKQTVSALLTDIVVSEVTTTSFVVTWQYVIGANRYVVIITSEDSDAISPPSLVTTEKSIRVNNLSPGTLYDVIVLTVNEEEESSDPSDPVHVPTLPARPTLVTAAEVISTAILVNWHEMKGASSYRVSLRNMAIDDISTIESEEASIRLNSLTPGTWYEIIVNSVSQDGKINPEGSEPLRKQTVTASPDNVEISEKNTSSFVVMWQPVRGANRYVVSITSNDTDVNGSQSIATTEVKITVKNLLAGTAYEVTVMAVGEEEQRSVPSDIISTITLPATPADVTASDVTTTSITVTWPKIKGALFYRVTVRNLAREDTSAVEIEEASTRLTSLTPGTWYEILVNSVSQDGKINPEESEPLRKQTVPALPADVSVINTTTSSFTVTWRLVTGAVRYIVTLTSVDDDAIIHPAVLTMEQSTTANDLTSGTSYNVTVIAVGEEEQLSNPSDTIGVTTLPASAATPTAATISSTFIELTWPSVKSAGSYRIVATNQETNEIFIERSKSSSVVFTSLDSGTWYQFVVFSLSALSVENPKPSNALLKQTAPVAPSSVIIVSDDVTPTFITISWDSVKGAASYEVTIRETVSVEDDVIIPTTSNTLEALRLSPGTDYSVSVVAIGDEKQRSVPSHESDVTTLPEPVSEISVSAVTTTTASLEWLSANGARTYRIVAKNIEDNITVSLETSDLFATITQLNPGTWYQFNVISLAAPSATNFLESVEVRAQTVPLPPVSLEATEVDDILIVMLWSSSKGASSYILTVTWKNDDVIKQRNLTATGTSLVVRELKPGTMYNFTVRSVGEEDRISDLGPQVTEYTRPAVATHLAVVEVTTTSITLVWQSVQGAHHYHVFYRLRGAPGSLGYEGVSEERATFSNLQEGTWYEFVVVSYGANERRNKEESDILHAQTIPTAPNNVLVNFVYTNEIQLSWSIVFGATSYLVRYMNDANQVVETTSSDPQVAVLGLKPGTEYEFVVFAVTDQDLKSAGSEEVTETTRIDPPSQVDSIEVSTHFISLSWEPVEGASSYYIEIRTPLSQDSLDVIDSKTTLRNLRPGVLYSLAVYSVDAKGRRSQTSSEVLSLQTVPQPPSNLRIEDLTTRSFTFLFDESQGAVKYEVLISDEKSDVLKRQIRNNELAVVGLEPGILYTCYVSAITLDARRSQEATIQQRTVPLAPSNLQVVFVQTDLIHLSWDAASGATSYDVIVINDEDKFTVNLSFNENFVSIDNLDSGTLYSITVISSTVENIKSLDNASLVQRTMPAAPTNLEAQSTDRNTIDLNWDDVKGAGFYTVYYISLGENLRKVSSEFETRIGEIPVSQVSVRNLEPGVNYTFEVTATIPEGIEGPRSESVVAMTYALFPELPHSDVPLVSALNISKTYFTAVWEKIANAVSYKLVLRNNQNIRELLVRGYESNQMLIDNLLPNTVYNVTIKAIGIVGDETEESDPPLVVKTRPLPPRRVTLLSAIKVRADHVEIEWASTARSIAYDVIIVAEASGSSREIKNISDVKANVTGLQVLNFYLITVTSIGKFERSPPSDQLRVQARHPVPVIPTRSSKPLFRISSVTYNSMDIEIFPIEHAASYVIILRKRGGEQRRISEVQATTNVSVVNLDQNTIYQVSFFAIGYGGQRSNKSPGVTTITLRLVPGIPVDVQILRRLPGELTVSWKRARRAIGYRVSVQNTETGLSQIFDKATSPYTISTGLEHREVYNISIISVGRYFDSDPSLPITVEMPYPDANSVRGIAISRLNASGFMVQWLPTPYAVTYTILVEREGLLIQIIRGIRANRYYVSGLKSNTTYNVTVSAISHDLTPSSSSEWKQVTTALYNGIENRPTENIFKGVLDSVVKNLIMLLQEMPDSVEESDGSLPNEKVSEDIEFRIKLRDRVEQLRIVAADYLQNQQLEETETIPKSGVIRRKRQVIYAQSAAFESLISLAREIKRLSETQNANEATVDSITRRLSESLSVLLTSPNQPTSSLTNISRQNVRDLLFPIVHFHIKEALAGASDPLVIEAGRMFTMERVLATFVNNRTITSSGFTLLWSGFRNSHRYYITVEKVLNGRKFPVFENFRPGRSFTLDDLDPSSVYDVTIRPATPENQIIPNVAGRTRIVTAPPAGENFDARVTTLESNRVTLSWDTFPIGVSVINFSIRRKESVRDHQRFVISRAHSSVTFTRLSPEVEYVITARSFPRADEVFSITITTPKVAATSAPTTAPQSDGLVPPLGLHVVRTTSLSITLEWLPVELRGTPSTLIRYNIRVFRVGTSILYRFVRFRSGTITSIPRLRPGDYEVTISTYSIRLRRESNQSPRLLITVGRA</sequence>
<feature type="domain" description="Fibronectin type-III" evidence="5">
    <location>
        <begin position="4637"/>
        <end position="4725"/>
    </location>
</feature>
<feature type="signal peptide" evidence="3">
    <location>
        <begin position="1"/>
        <end position="22"/>
    </location>
</feature>
<evidence type="ECO:0000256" key="1">
    <source>
        <dbReference type="ARBA" id="ARBA00004239"/>
    </source>
</evidence>
<feature type="domain" description="Fibronectin type-III" evidence="5">
    <location>
        <begin position="323"/>
        <end position="411"/>
    </location>
</feature>
<feature type="domain" description="Fibronectin type-III" evidence="5">
    <location>
        <begin position="3115"/>
        <end position="3207"/>
    </location>
</feature>
<feature type="domain" description="Fibronectin type-III" evidence="5">
    <location>
        <begin position="1584"/>
        <end position="1672"/>
    </location>
</feature>
<feature type="domain" description="Fibronectin type-III" evidence="5">
    <location>
        <begin position="1142"/>
        <end position="1231"/>
    </location>
</feature>
<feature type="domain" description="Fibronectin type-III" evidence="5">
    <location>
        <begin position="1317"/>
        <end position="1408"/>
    </location>
</feature>
<reference evidence="6 7" key="1">
    <citation type="submission" date="2024-02" db="EMBL/GenBank/DDBJ databases">
        <authorList>
            <person name="Daric V."/>
            <person name="Darras S."/>
        </authorList>
    </citation>
    <scope>NUCLEOTIDE SEQUENCE [LARGE SCALE GENOMIC DNA]</scope>
</reference>
<feature type="domain" description="Fibronectin type-III" evidence="5">
    <location>
        <begin position="3830"/>
        <end position="3919"/>
    </location>
</feature>
<feature type="domain" description="Fibronectin type-III" evidence="5">
    <location>
        <begin position="3655"/>
        <end position="3744"/>
    </location>
</feature>
<evidence type="ECO:0000256" key="2">
    <source>
        <dbReference type="ARBA" id="ARBA00022737"/>
    </source>
</evidence>
<dbReference type="Gene3D" id="2.60.40.10">
    <property type="entry name" value="Immunoglobulins"/>
    <property type="match status" value="53"/>
</dbReference>
<dbReference type="PROSITE" id="PS50234">
    <property type="entry name" value="VWFA"/>
    <property type="match status" value="1"/>
</dbReference>
<dbReference type="Gene3D" id="3.40.50.410">
    <property type="entry name" value="von Willebrand factor, type A domain"/>
    <property type="match status" value="1"/>
</dbReference>
<feature type="domain" description="Fibronectin type-III" evidence="5">
    <location>
        <begin position="3208"/>
        <end position="3296"/>
    </location>
</feature>
<dbReference type="EMBL" id="CAWYQH010000001">
    <property type="protein sequence ID" value="CAK8671356.1"/>
    <property type="molecule type" value="Genomic_DNA"/>
</dbReference>
<evidence type="ECO:0000313" key="6">
    <source>
        <dbReference type="EMBL" id="CAK8671356.1"/>
    </source>
</evidence>
<evidence type="ECO:0000313" key="7">
    <source>
        <dbReference type="Proteomes" id="UP001642483"/>
    </source>
</evidence>
<gene>
    <name evidence="6" type="ORF">CVLEPA_LOCUS401</name>
</gene>
<feature type="domain" description="Fibronectin type-III" evidence="5">
    <location>
        <begin position="1673"/>
        <end position="1764"/>
    </location>
</feature>
<feature type="domain" description="Fibronectin type-III" evidence="5">
    <location>
        <begin position="3476"/>
        <end position="3565"/>
    </location>
</feature>
<feature type="domain" description="Fibronectin type-III" evidence="5">
    <location>
        <begin position="2939"/>
        <end position="3028"/>
    </location>
</feature>
<feature type="domain" description="Fibronectin type-III" evidence="5">
    <location>
        <begin position="2402"/>
        <end position="2489"/>
    </location>
</feature>
<name>A0ABP0EWG6_CLALP</name>
<feature type="domain" description="Fibronectin type-III" evidence="5">
    <location>
        <begin position="500"/>
        <end position="589"/>
    </location>
</feature>
<feature type="domain" description="Fibronectin type-III" evidence="5">
    <location>
        <begin position="959"/>
        <end position="1050"/>
    </location>
</feature>